<gene>
    <name evidence="1" type="ORF">GCM10022222_21280</name>
</gene>
<dbReference type="EMBL" id="BAAAZN010000003">
    <property type="protein sequence ID" value="GAA3537344.1"/>
    <property type="molecule type" value="Genomic_DNA"/>
</dbReference>
<name>A0ABP6VNR6_9PSEU</name>
<sequence length="79" mass="8352">MATTNGSSIPSPGGELRMNLGDAVRRMTALRQQYSDNADRLGLDHDRGVVTGLELALHALYVWTDGQFGANYVSTGGGA</sequence>
<reference evidence="2" key="1">
    <citation type="journal article" date="2019" name="Int. J. Syst. Evol. Microbiol.">
        <title>The Global Catalogue of Microorganisms (GCM) 10K type strain sequencing project: providing services to taxonomists for standard genome sequencing and annotation.</title>
        <authorList>
            <consortium name="The Broad Institute Genomics Platform"/>
            <consortium name="The Broad Institute Genome Sequencing Center for Infectious Disease"/>
            <person name="Wu L."/>
            <person name="Ma J."/>
        </authorList>
    </citation>
    <scope>NUCLEOTIDE SEQUENCE [LARGE SCALE GENOMIC DNA]</scope>
    <source>
        <strain evidence="2">JCM 16898</strain>
    </source>
</reference>
<dbReference type="RefSeq" id="WP_344858052.1">
    <property type="nucleotide sequence ID" value="NZ_BAAAZN010000003.1"/>
</dbReference>
<protein>
    <submittedName>
        <fullName evidence="1">Uncharacterized protein</fullName>
    </submittedName>
</protein>
<proteinExistence type="predicted"/>
<comment type="caution">
    <text evidence="1">The sequence shown here is derived from an EMBL/GenBank/DDBJ whole genome shotgun (WGS) entry which is preliminary data.</text>
</comment>
<evidence type="ECO:0000313" key="2">
    <source>
        <dbReference type="Proteomes" id="UP001500689"/>
    </source>
</evidence>
<dbReference type="Proteomes" id="UP001500689">
    <property type="component" value="Unassembled WGS sequence"/>
</dbReference>
<organism evidence="1 2">
    <name type="scientific">Amycolatopsis ultiminotia</name>
    <dbReference type="NCBI Taxonomy" id="543629"/>
    <lineage>
        <taxon>Bacteria</taxon>
        <taxon>Bacillati</taxon>
        <taxon>Actinomycetota</taxon>
        <taxon>Actinomycetes</taxon>
        <taxon>Pseudonocardiales</taxon>
        <taxon>Pseudonocardiaceae</taxon>
        <taxon>Amycolatopsis</taxon>
    </lineage>
</organism>
<evidence type="ECO:0000313" key="1">
    <source>
        <dbReference type="EMBL" id="GAA3537344.1"/>
    </source>
</evidence>
<accession>A0ABP6VNR6</accession>
<keyword evidence="2" id="KW-1185">Reference proteome</keyword>